<evidence type="ECO:0000256" key="1">
    <source>
        <dbReference type="ARBA" id="ARBA00004651"/>
    </source>
</evidence>
<evidence type="ECO:0000256" key="8">
    <source>
        <dbReference type="SAM" id="Phobius"/>
    </source>
</evidence>
<keyword evidence="7 8" id="KW-0472">Membrane</keyword>
<evidence type="ECO:0000256" key="7">
    <source>
        <dbReference type="ARBA" id="ARBA00023136"/>
    </source>
</evidence>
<keyword evidence="4" id="KW-0547">Nucleotide-binding</keyword>
<dbReference type="InterPro" id="IPR011527">
    <property type="entry name" value="ABC1_TM_dom"/>
</dbReference>
<protein>
    <submittedName>
        <fullName evidence="11">ABC transporter ATP-binding protein</fullName>
    </submittedName>
</protein>
<feature type="domain" description="ABC transmembrane type-1" evidence="10">
    <location>
        <begin position="34"/>
        <end position="318"/>
    </location>
</feature>
<dbReference type="CDD" id="cd03223">
    <property type="entry name" value="ABCD_peroxisomal_ALDP"/>
    <property type="match status" value="1"/>
</dbReference>
<reference evidence="11 12" key="1">
    <citation type="submission" date="2017-06" db="EMBL/GenBank/DDBJ databases">
        <title>Genome sequencing of cyanobaciteial culture collection at National Institute for Environmental Studies (NIES).</title>
        <authorList>
            <person name="Hirose Y."/>
            <person name="Shimura Y."/>
            <person name="Fujisawa T."/>
            <person name="Nakamura Y."/>
            <person name="Kawachi M."/>
        </authorList>
    </citation>
    <scope>NUCLEOTIDE SEQUENCE [LARGE SCALE GENOMIC DNA]</scope>
    <source>
        <strain evidence="11 12">NIES-267</strain>
    </source>
</reference>
<dbReference type="SUPFAM" id="SSF52540">
    <property type="entry name" value="P-loop containing nucleoside triphosphate hydrolases"/>
    <property type="match status" value="1"/>
</dbReference>
<name>A0A1Z4LKC5_9CYAN</name>
<evidence type="ECO:0000256" key="6">
    <source>
        <dbReference type="ARBA" id="ARBA00022989"/>
    </source>
</evidence>
<dbReference type="PROSITE" id="PS50893">
    <property type="entry name" value="ABC_TRANSPORTER_2"/>
    <property type="match status" value="1"/>
</dbReference>
<dbReference type="PROSITE" id="PS50929">
    <property type="entry name" value="ABC_TM1F"/>
    <property type="match status" value="1"/>
</dbReference>
<feature type="transmembrane region" description="Helical" evidence="8">
    <location>
        <begin position="149"/>
        <end position="170"/>
    </location>
</feature>
<dbReference type="GO" id="GO:0005886">
    <property type="term" value="C:plasma membrane"/>
    <property type="evidence" value="ECO:0007669"/>
    <property type="project" value="UniProtKB-SubCell"/>
</dbReference>
<dbReference type="InterPro" id="IPR003593">
    <property type="entry name" value="AAA+_ATPase"/>
</dbReference>
<dbReference type="Gene3D" id="3.40.50.300">
    <property type="entry name" value="P-loop containing nucleotide triphosphate hydrolases"/>
    <property type="match status" value="1"/>
</dbReference>
<dbReference type="GO" id="GO:0140359">
    <property type="term" value="F:ABC-type transporter activity"/>
    <property type="evidence" value="ECO:0007669"/>
    <property type="project" value="InterPro"/>
</dbReference>
<dbReference type="PANTHER" id="PTHR11384">
    <property type="entry name" value="ATP-BINDING CASSETTE, SUB-FAMILY D MEMBER"/>
    <property type="match status" value="1"/>
</dbReference>
<dbReference type="AlphaFoldDB" id="A0A1Z4LKC5"/>
<feature type="transmembrane region" description="Helical" evidence="8">
    <location>
        <begin position="27"/>
        <end position="53"/>
    </location>
</feature>
<gene>
    <name evidence="11" type="ORF">NIES267_11640</name>
</gene>
<dbReference type="InterPro" id="IPR036640">
    <property type="entry name" value="ABC1_TM_sf"/>
</dbReference>
<comment type="subcellular location">
    <subcellularLocation>
        <location evidence="1">Cell membrane</location>
        <topology evidence="1">Multi-pass membrane protein</topology>
    </subcellularLocation>
</comment>
<feature type="transmembrane region" description="Helical" evidence="8">
    <location>
        <begin position="176"/>
        <end position="198"/>
    </location>
</feature>
<dbReference type="EMBL" id="AP018227">
    <property type="protein sequence ID" value="BAY81687.1"/>
    <property type="molecule type" value="Genomic_DNA"/>
</dbReference>
<dbReference type="SMART" id="SM00382">
    <property type="entry name" value="AAA"/>
    <property type="match status" value="1"/>
</dbReference>
<keyword evidence="2" id="KW-0813">Transport</keyword>
<keyword evidence="6 8" id="KW-1133">Transmembrane helix</keyword>
<keyword evidence="12" id="KW-1185">Reference proteome</keyword>
<keyword evidence="5 11" id="KW-0067">ATP-binding</keyword>
<accession>A0A1Z4LKC5</accession>
<dbReference type="InterPro" id="IPR003439">
    <property type="entry name" value="ABC_transporter-like_ATP-bd"/>
</dbReference>
<proteinExistence type="predicted"/>
<evidence type="ECO:0000256" key="4">
    <source>
        <dbReference type="ARBA" id="ARBA00022741"/>
    </source>
</evidence>
<dbReference type="Pfam" id="PF06472">
    <property type="entry name" value="ABC_membrane_2"/>
    <property type="match status" value="1"/>
</dbReference>
<dbReference type="InterPro" id="IPR027417">
    <property type="entry name" value="P-loop_NTPase"/>
</dbReference>
<keyword evidence="3 8" id="KW-0812">Transmembrane</keyword>
<evidence type="ECO:0000313" key="11">
    <source>
        <dbReference type="EMBL" id="BAY81687.1"/>
    </source>
</evidence>
<dbReference type="PANTHER" id="PTHR11384:SF55">
    <property type="entry name" value="ATP-BINDING CASSETTE TRANSPORTER"/>
    <property type="match status" value="1"/>
</dbReference>
<feature type="transmembrane region" description="Helical" evidence="8">
    <location>
        <begin position="73"/>
        <end position="93"/>
    </location>
</feature>
<evidence type="ECO:0000256" key="3">
    <source>
        <dbReference type="ARBA" id="ARBA00022692"/>
    </source>
</evidence>
<dbReference type="Pfam" id="PF00005">
    <property type="entry name" value="ABC_tran"/>
    <property type="match status" value="1"/>
</dbReference>
<evidence type="ECO:0000256" key="5">
    <source>
        <dbReference type="ARBA" id="ARBA00022840"/>
    </source>
</evidence>
<evidence type="ECO:0000256" key="2">
    <source>
        <dbReference type="ARBA" id="ARBA00022448"/>
    </source>
</evidence>
<dbReference type="Proteomes" id="UP000218418">
    <property type="component" value="Chromosome"/>
</dbReference>
<dbReference type="OrthoDB" id="9810134at2"/>
<feature type="transmembrane region" description="Helical" evidence="8">
    <location>
        <begin position="265"/>
        <end position="283"/>
    </location>
</feature>
<dbReference type="GO" id="GO:0005524">
    <property type="term" value="F:ATP binding"/>
    <property type="evidence" value="ECO:0007669"/>
    <property type="project" value="UniProtKB-KW"/>
</dbReference>
<evidence type="ECO:0000259" key="9">
    <source>
        <dbReference type="PROSITE" id="PS50893"/>
    </source>
</evidence>
<organism evidence="11 12">
    <name type="scientific">Calothrix parasitica NIES-267</name>
    <dbReference type="NCBI Taxonomy" id="1973488"/>
    <lineage>
        <taxon>Bacteria</taxon>
        <taxon>Bacillati</taxon>
        <taxon>Cyanobacteriota</taxon>
        <taxon>Cyanophyceae</taxon>
        <taxon>Nostocales</taxon>
        <taxon>Calotrichaceae</taxon>
        <taxon>Calothrix</taxon>
    </lineage>
</organism>
<dbReference type="Gene3D" id="1.20.1560.10">
    <property type="entry name" value="ABC transporter type 1, transmembrane domain"/>
    <property type="match status" value="1"/>
</dbReference>
<dbReference type="InterPro" id="IPR050835">
    <property type="entry name" value="ABC_transporter_sub-D"/>
</dbReference>
<evidence type="ECO:0000259" key="10">
    <source>
        <dbReference type="PROSITE" id="PS50929"/>
    </source>
</evidence>
<sequence>MNNKFDIKLLQQFWKIAKPYWSSSEKWGAITLLILLIILSIISTALLLIVSIFLGEVTTALAEQNQEIFIQSVSIFIGIIVFGVLLLSLKSYVQAKLSLYWRRWLTYQFLNKYFDRQTFYRFSFNPEIDNPDQRIAEDINTFTLQAVNFLIILLDSILQLIGFAGILWVTSIPLTLFLIGYAVFGTVITTIFFGRILIQINYEQLKYQADFRYNLTRVRENAEAIAFYRGEKSESNQIKSRFGLVLTNFNRLVNWQLRLNLFQNSYQYITFLLPAIILAPRILSGELEVGAFARAGAAFRSILLALTLIVTQFEELSNFAAGINRLESYAKFARTAHKVPPEASIIDFREDSFLSTRNLTLYTPDYQTTIIEDLSITVNRGESLLIVGASGVGKSSLLRAIAGLWYSGDGSIIIPPQEQILFLPQRPYIILGSLREQLLYPQQQEVSDEKLLQILEKVNLPLIGNRINSLDTIVEFNKILSMGEQQRLAFARLLLAQPQYAVLDEATSSLDVKNEKLLYSQLQQSDITYISVGHRSTLLDYHDCVLRINNDRSYNLMSKQGS</sequence>
<feature type="domain" description="ABC transporter" evidence="9">
    <location>
        <begin position="354"/>
        <end position="560"/>
    </location>
</feature>
<dbReference type="GO" id="GO:0016887">
    <property type="term" value="F:ATP hydrolysis activity"/>
    <property type="evidence" value="ECO:0007669"/>
    <property type="project" value="InterPro"/>
</dbReference>
<dbReference type="SUPFAM" id="SSF90123">
    <property type="entry name" value="ABC transporter transmembrane region"/>
    <property type="match status" value="1"/>
</dbReference>
<evidence type="ECO:0000313" key="12">
    <source>
        <dbReference type="Proteomes" id="UP000218418"/>
    </source>
</evidence>